<evidence type="ECO:0000256" key="1">
    <source>
        <dbReference type="ARBA" id="ARBA00022723"/>
    </source>
</evidence>
<feature type="binding site" evidence="5">
    <location>
        <position position="178"/>
    </location>
    <ligand>
        <name>dihydroxyacetone phosphate</name>
        <dbReference type="ChEBI" id="CHEBI:57642"/>
    </ligand>
</feature>
<dbReference type="InterPro" id="IPR000771">
    <property type="entry name" value="FBA_II"/>
</dbReference>
<comment type="caution">
    <text evidence="7">The sequence shown here is derived from an EMBL/GenBank/DDBJ whole genome shotgun (WGS) entry which is preliminary data.</text>
</comment>
<gene>
    <name evidence="7" type="primary">fba</name>
    <name evidence="7" type="ORF">UDIV_2930</name>
</gene>
<dbReference type="GO" id="GO:0030388">
    <property type="term" value="P:fructose 1,6-bisphosphate metabolic process"/>
    <property type="evidence" value="ECO:0007669"/>
    <property type="project" value="InterPro"/>
</dbReference>
<feature type="binding site" evidence="6">
    <location>
        <position position="105"/>
    </location>
    <ligand>
        <name>Zn(2+)</name>
        <dbReference type="ChEBI" id="CHEBI:29105"/>
        <label>2</label>
    </ligand>
</feature>
<dbReference type="InterPro" id="IPR050246">
    <property type="entry name" value="Class_II_FBP_aldolase"/>
</dbReference>
<feature type="binding site" evidence="5">
    <location>
        <begin position="228"/>
        <end position="231"/>
    </location>
    <ligand>
        <name>dihydroxyacetone phosphate</name>
        <dbReference type="ChEBI" id="CHEBI:57642"/>
    </ligand>
</feature>
<dbReference type="eggNOG" id="COG0191">
    <property type="taxonomic scope" value="Bacteria"/>
</dbReference>
<feature type="binding site" evidence="6">
    <location>
        <position position="206"/>
    </location>
    <ligand>
        <name>Zn(2+)</name>
        <dbReference type="ChEBI" id="CHEBI:29105"/>
        <label>1</label>
        <note>catalytic</note>
    </ligand>
</feature>
<dbReference type="NCBIfam" id="TIGR01859">
    <property type="entry name" value="fruc_bis_ald"/>
    <property type="match status" value="1"/>
</dbReference>
<feature type="binding site" evidence="6">
    <location>
        <position position="177"/>
    </location>
    <ligand>
        <name>Zn(2+)</name>
        <dbReference type="ChEBI" id="CHEBI:29105"/>
        <label>1</label>
        <note>catalytic</note>
    </ligand>
</feature>
<dbReference type="PANTHER" id="PTHR30304:SF0">
    <property type="entry name" value="D-TAGATOSE-1,6-BISPHOSPHATE ALDOLASE SUBUNIT GATY-RELATED"/>
    <property type="match status" value="1"/>
</dbReference>
<evidence type="ECO:0000256" key="3">
    <source>
        <dbReference type="ARBA" id="ARBA00023239"/>
    </source>
</evidence>
<keyword evidence="8" id="KW-1185">Reference proteome</keyword>
<dbReference type="InterPro" id="IPR011289">
    <property type="entry name" value="Fruc_bis_ald_class-2"/>
</dbReference>
<dbReference type="GO" id="GO:0004332">
    <property type="term" value="F:fructose-bisphosphate aldolase activity"/>
    <property type="evidence" value="ECO:0007669"/>
    <property type="project" value="InterPro"/>
</dbReference>
<reference evidence="7 8" key="1">
    <citation type="submission" date="2014-02" db="EMBL/GenBank/DDBJ databases">
        <title>Genome sequence of Ureaplasma diversum strain 246.</title>
        <authorList>
            <person name="Sirand-Pugnet P."/>
            <person name="Breton M."/>
            <person name="Dordet-Frisoni E."/>
            <person name="Baranowski E."/>
            <person name="Barre A."/>
            <person name="Couture C."/>
            <person name="Dupuy V."/>
            <person name="Gaurivaud P."/>
            <person name="Jacob D."/>
            <person name="Lemaitre C."/>
            <person name="Manso-Silvan L."/>
            <person name="Nikolski M."/>
            <person name="Nouvel L.-X."/>
            <person name="Poumarat F."/>
            <person name="Tardy F."/>
            <person name="Thebault P."/>
            <person name="Theil S."/>
            <person name="Citti C."/>
            <person name="Thiaucourt F."/>
            <person name="Blanchard A."/>
        </authorList>
    </citation>
    <scope>NUCLEOTIDE SEQUENCE [LARGE SCALE GENOMIC DNA]</scope>
    <source>
        <strain evidence="7 8">NCTC 246</strain>
    </source>
</reference>
<dbReference type="AlphaFoldDB" id="A0A084EZQ8"/>
<dbReference type="NCBIfam" id="TIGR00167">
    <property type="entry name" value="cbbA"/>
    <property type="match status" value="1"/>
</dbReference>
<dbReference type="Pfam" id="PF01116">
    <property type="entry name" value="F_bP_aldolase"/>
    <property type="match status" value="1"/>
</dbReference>
<evidence type="ECO:0000313" key="8">
    <source>
        <dbReference type="Proteomes" id="UP000028537"/>
    </source>
</evidence>
<feature type="binding site" evidence="6">
    <location>
        <position position="135"/>
    </location>
    <ligand>
        <name>Zn(2+)</name>
        <dbReference type="ChEBI" id="CHEBI:29105"/>
        <label>2</label>
    </ligand>
</feature>
<comment type="cofactor">
    <cofactor evidence="6">
        <name>Zn(2+)</name>
        <dbReference type="ChEBI" id="CHEBI:29105"/>
    </cofactor>
    <text evidence="6">Binds 2 Zn(2+) ions per subunit. One is catalytic and the other provides a structural contribution.</text>
</comment>
<dbReference type="InterPro" id="IPR013785">
    <property type="entry name" value="Aldolase_TIM"/>
</dbReference>
<dbReference type="EMBL" id="JFDP01000040">
    <property type="protein sequence ID" value="KEZ23450.1"/>
    <property type="molecule type" value="Genomic_DNA"/>
</dbReference>
<evidence type="ECO:0000256" key="5">
    <source>
        <dbReference type="PIRSR" id="PIRSR001359-2"/>
    </source>
</evidence>
<dbReference type="GO" id="GO:0008270">
    <property type="term" value="F:zinc ion binding"/>
    <property type="evidence" value="ECO:0007669"/>
    <property type="project" value="InterPro"/>
</dbReference>
<evidence type="ECO:0000256" key="2">
    <source>
        <dbReference type="ARBA" id="ARBA00022833"/>
    </source>
</evidence>
<organism evidence="7 8">
    <name type="scientific">Ureaplasma diversum NCTC 246</name>
    <dbReference type="NCBI Taxonomy" id="1188241"/>
    <lineage>
        <taxon>Bacteria</taxon>
        <taxon>Bacillati</taxon>
        <taxon>Mycoplasmatota</taxon>
        <taxon>Mycoplasmoidales</taxon>
        <taxon>Mycoplasmoidaceae</taxon>
        <taxon>Ureaplasma</taxon>
    </lineage>
</organism>
<evidence type="ECO:0000256" key="6">
    <source>
        <dbReference type="PIRSR" id="PIRSR001359-3"/>
    </source>
</evidence>
<dbReference type="GO" id="GO:0006096">
    <property type="term" value="P:glycolytic process"/>
    <property type="evidence" value="ECO:0007669"/>
    <property type="project" value="InterPro"/>
</dbReference>
<dbReference type="PANTHER" id="PTHR30304">
    <property type="entry name" value="D-TAGATOSE-1,6-BISPHOSPHATE ALDOLASE"/>
    <property type="match status" value="1"/>
</dbReference>
<proteinExistence type="predicted"/>
<feature type="binding site" evidence="6">
    <location>
        <position position="85"/>
    </location>
    <ligand>
        <name>Zn(2+)</name>
        <dbReference type="ChEBI" id="CHEBI:29105"/>
        <label>1</label>
        <note>catalytic</note>
    </ligand>
</feature>
<dbReference type="RefSeq" id="WP_038102472.1">
    <property type="nucleotide sequence ID" value="NZ_JFDP01000040.1"/>
</dbReference>
<evidence type="ECO:0000313" key="7">
    <source>
        <dbReference type="EMBL" id="KEZ23450.1"/>
    </source>
</evidence>
<feature type="binding site" evidence="5">
    <location>
        <begin position="207"/>
        <end position="209"/>
    </location>
    <ligand>
        <name>dihydroxyacetone phosphate</name>
        <dbReference type="ChEBI" id="CHEBI:57642"/>
    </ligand>
</feature>
<dbReference type="PIRSF" id="PIRSF001359">
    <property type="entry name" value="F_bP_aldolase_II"/>
    <property type="match status" value="1"/>
</dbReference>
<feature type="active site" description="Proton donor" evidence="4">
    <location>
        <position position="84"/>
    </location>
</feature>
<evidence type="ECO:0000256" key="4">
    <source>
        <dbReference type="PIRSR" id="PIRSR001359-1"/>
    </source>
</evidence>
<dbReference type="PROSITE" id="PS00806">
    <property type="entry name" value="ALDOLASE_CLASS_II_2"/>
    <property type="match status" value="1"/>
</dbReference>
<keyword evidence="3" id="KW-0456">Lyase</keyword>
<protein>
    <submittedName>
        <fullName evidence="7">Fructose-bisphosphate aldolase (Fba)</fullName>
    </submittedName>
</protein>
<sequence length="290" mass="31299">MLTNAKVMIADAKANQYAIPAININNLEWIKAVLEAANEVNSPIIVATSEGAVKYMGGYLNCVQMVQNLIQALGISVPVCLHLDHGTYEGCKKALAAGYSSVMYDGSKLDIKDNIAKSAEIVQLAKQYNASVEVEVGTIGGIEDGISATGELANLDDCISISQLDIDMLACGIGNVHGIYPNDWEGLNFDLLQAISKKTNLAIVLHGGSGIDSKQIQKSIQLGVCKINVNTECQIAFANAIQNHLVSNPDLVLTKLYDPRKILAYGTEAIKQVVKTKYQEFNCINRNIKK</sequence>
<dbReference type="SUPFAM" id="SSF51569">
    <property type="entry name" value="Aldolase"/>
    <property type="match status" value="1"/>
</dbReference>
<name>A0A084EZQ8_9BACT</name>
<keyword evidence="1 6" id="KW-0479">Metal-binding</keyword>
<accession>A0A084EZQ8</accession>
<keyword evidence="2 6" id="KW-0862">Zinc</keyword>
<dbReference type="Proteomes" id="UP000028537">
    <property type="component" value="Unassembled WGS sequence"/>
</dbReference>
<dbReference type="CDD" id="cd00947">
    <property type="entry name" value="TBP_aldolase_IIB"/>
    <property type="match status" value="1"/>
</dbReference>
<dbReference type="OrthoDB" id="9803995at2"/>
<dbReference type="Gene3D" id="3.20.20.70">
    <property type="entry name" value="Aldolase class I"/>
    <property type="match status" value="1"/>
</dbReference>